<dbReference type="EC" id="5.6.2.4" evidence="7"/>
<evidence type="ECO:0000256" key="3">
    <source>
        <dbReference type="ARBA" id="ARBA00022806"/>
    </source>
</evidence>
<accession>A0A1I1TZI6</accession>
<dbReference type="GO" id="GO:0016887">
    <property type="term" value="F:ATP hydrolysis activity"/>
    <property type="evidence" value="ECO:0007669"/>
    <property type="project" value="RHEA"/>
</dbReference>
<evidence type="ECO:0000256" key="9">
    <source>
        <dbReference type="PROSITE-ProRule" id="PRU00560"/>
    </source>
</evidence>
<comment type="catalytic activity">
    <reaction evidence="6">
        <text>Couples ATP hydrolysis with the unwinding of duplex DNA by translocating in the 3'-5' direction.</text>
        <dbReference type="EC" id="5.6.2.4"/>
    </reaction>
</comment>
<keyword evidence="3 9" id="KW-0347">Helicase</keyword>
<dbReference type="EMBL" id="FOLM01000021">
    <property type="protein sequence ID" value="SFD62768.1"/>
    <property type="molecule type" value="Genomic_DNA"/>
</dbReference>
<dbReference type="Gene3D" id="3.40.50.300">
    <property type="entry name" value="P-loop containing nucleotide triphosphate hydrolases"/>
    <property type="match status" value="2"/>
</dbReference>
<evidence type="ECO:0000256" key="8">
    <source>
        <dbReference type="ARBA" id="ARBA00048988"/>
    </source>
</evidence>
<dbReference type="GO" id="GO:0043138">
    <property type="term" value="F:3'-5' DNA helicase activity"/>
    <property type="evidence" value="ECO:0007669"/>
    <property type="project" value="UniProtKB-EC"/>
</dbReference>
<evidence type="ECO:0000313" key="11">
    <source>
        <dbReference type="EMBL" id="SFD62768.1"/>
    </source>
</evidence>
<keyword evidence="4 9" id="KW-0067">ATP-binding</keyword>
<evidence type="ECO:0000256" key="2">
    <source>
        <dbReference type="ARBA" id="ARBA00022801"/>
    </source>
</evidence>
<dbReference type="OrthoDB" id="3196263at2"/>
<keyword evidence="12" id="KW-1185">Reference proteome</keyword>
<dbReference type="STRING" id="910347.SAMN05421773_12164"/>
<dbReference type="InterPro" id="IPR014017">
    <property type="entry name" value="DNA_helicase_UvrD-like_C"/>
</dbReference>
<dbReference type="InterPro" id="IPR000212">
    <property type="entry name" value="DNA_helicase_UvrD/REP"/>
</dbReference>
<evidence type="ECO:0000256" key="7">
    <source>
        <dbReference type="ARBA" id="ARBA00034808"/>
    </source>
</evidence>
<evidence type="ECO:0000256" key="4">
    <source>
        <dbReference type="ARBA" id="ARBA00022840"/>
    </source>
</evidence>
<dbReference type="Pfam" id="PF13361">
    <property type="entry name" value="UvrD_C"/>
    <property type="match status" value="1"/>
</dbReference>
<protein>
    <recommendedName>
        <fullName evidence="7">DNA 3'-5' helicase</fullName>
        <ecNumber evidence="7">5.6.2.4</ecNumber>
    </recommendedName>
</protein>
<sequence length="643" mass="71922">MSDPYRDAPPLTDQQRAVAEQPWDAWTLVTAGAGAGKTHTLVRRLDHLVAREELEEREILVLSFSRAAVRELRNRIDRHASAARRIRAQTFDSWATSLLAAAYPDGDWRHKSFDGRIADAGEAIERGAVEAQEHGAPAHLVVDEVQDLIGPRREMVETLIDRFHADCGFTLVGDPAQSIYGFQVADPEQRAEETNWFFDWLRRTFGEDLEEFRLDRNFRARTEEARAALRFGSRLRTLPSVPEKAAREAERIHTELRSELLKAPLLGALDDPFVCQALTRFPGTCAILCRDNGIALRLSELLCAGDVPHRLQRSAEDRPAPSWIAALLRATDAANLSEDVFHELYPALGAPKGADPDRLWLSLRRAAGRSRSVIDTDRLRRAVAEGRLPDELTAPEPASLVVSTVHRAKGLEFDRVVVVEPEPLRVRTVSGDAGRPAVDYDPPGEARLLFVSMTRPRDDLYRLAAPPTWFLHRHRRTDRWYVGGREAYVRKGMAAGGLDIDRETPASADGSAADAIAAQEHLAQRVHIGDELILRLRHRLPLRDDETPPYDVFHEGRIIGSVSERFRRDLHALLKINRSWEVRNWPSEIVGFRADGVEAVCGSVAAGTRAGLGRHGVWLAPRLSGLGRFRWQSDEESPGGDHD</sequence>
<organism evidence="11 12">
    <name type="scientific">Streptomyces aidingensis</name>
    <dbReference type="NCBI Taxonomy" id="910347"/>
    <lineage>
        <taxon>Bacteria</taxon>
        <taxon>Bacillati</taxon>
        <taxon>Actinomycetota</taxon>
        <taxon>Actinomycetes</taxon>
        <taxon>Kitasatosporales</taxon>
        <taxon>Streptomycetaceae</taxon>
        <taxon>Streptomyces</taxon>
    </lineage>
</organism>
<dbReference type="GO" id="GO:0005524">
    <property type="term" value="F:ATP binding"/>
    <property type="evidence" value="ECO:0007669"/>
    <property type="project" value="UniProtKB-UniRule"/>
</dbReference>
<evidence type="ECO:0000256" key="6">
    <source>
        <dbReference type="ARBA" id="ARBA00034617"/>
    </source>
</evidence>
<proteinExistence type="predicted"/>
<dbReference type="InterPro" id="IPR014016">
    <property type="entry name" value="UvrD-like_ATP-bd"/>
</dbReference>
<keyword evidence="5" id="KW-0413">Isomerase</keyword>
<dbReference type="GO" id="GO:0003677">
    <property type="term" value="F:DNA binding"/>
    <property type="evidence" value="ECO:0007669"/>
    <property type="project" value="InterPro"/>
</dbReference>
<evidence type="ECO:0000259" key="10">
    <source>
        <dbReference type="PROSITE" id="PS51198"/>
    </source>
</evidence>
<dbReference type="Pfam" id="PF00580">
    <property type="entry name" value="UvrD-helicase"/>
    <property type="match status" value="2"/>
</dbReference>
<dbReference type="PROSITE" id="PS51198">
    <property type="entry name" value="UVRD_HELICASE_ATP_BIND"/>
    <property type="match status" value="1"/>
</dbReference>
<dbReference type="AlphaFoldDB" id="A0A1I1TZI6"/>
<dbReference type="Proteomes" id="UP000199207">
    <property type="component" value="Unassembled WGS sequence"/>
</dbReference>
<dbReference type="SUPFAM" id="SSF52540">
    <property type="entry name" value="P-loop containing nucleoside triphosphate hydrolases"/>
    <property type="match status" value="1"/>
</dbReference>
<feature type="domain" description="UvrD-like helicase ATP-binding" evidence="10">
    <location>
        <begin position="10"/>
        <end position="478"/>
    </location>
</feature>
<comment type="catalytic activity">
    <reaction evidence="8">
        <text>ATP + H2O = ADP + phosphate + H(+)</text>
        <dbReference type="Rhea" id="RHEA:13065"/>
        <dbReference type="ChEBI" id="CHEBI:15377"/>
        <dbReference type="ChEBI" id="CHEBI:15378"/>
        <dbReference type="ChEBI" id="CHEBI:30616"/>
        <dbReference type="ChEBI" id="CHEBI:43474"/>
        <dbReference type="ChEBI" id="CHEBI:456216"/>
        <dbReference type="EC" id="5.6.2.4"/>
    </reaction>
</comment>
<name>A0A1I1TZI6_9ACTN</name>
<evidence type="ECO:0000256" key="5">
    <source>
        <dbReference type="ARBA" id="ARBA00023235"/>
    </source>
</evidence>
<evidence type="ECO:0000313" key="12">
    <source>
        <dbReference type="Proteomes" id="UP000199207"/>
    </source>
</evidence>
<feature type="binding site" evidence="9">
    <location>
        <begin position="31"/>
        <end position="38"/>
    </location>
    <ligand>
        <name>ATP</name>
        <dbReference type="ChEBI" id="CHEBI:30616"/>
    </ligand>
</feature>
<gene>
    <name evidence="11" type="ORF">SAMN05421773_12164</name>
</gene>
<evidence type="ECO:0000256" key="1">
    <source>
        <dbReference type="ARBA" id="ARBA00022741"/>
    </source>
</evidence>
<reference evidence="11 12" key="1">
    <citation type="submission" date="2016-10" db="EMBL/GenBank/DDBJ databases">
        <authorList>
            <person name="de Groot N.N."/>
        </authorList>
    </citation>
    <scope>NUCLEOTIDE SEQUENCE [LARGE SCALE GENOMIC DNA]</scope>
    <source>
        <strain evidence="11 12">CGMCC 4.5739</strain>
    </source>
</reference>
<dbReference type="RefSeq" id="WP_093841322.1">
    <property type="nucleotide sequence ID" value="NZ_FOLM01000021.1"/>
</dbReference>
<dbReference type="PANTHER" id="PTHR11070">
    <property type="entry name" value="UVRD / RECB / PCRA DNA HELICASE FAMILY MEMBER"/>
    <property type="match status" value="1"/>
</dbReference>
<dbReference type="InterPro" id="IPR027417">
    <property type="entry name" value="P-loop_NTPase"/>
</dbReference>
<keyword evidence="1 9" id="KW-0547">Nucleotide-binding</keyword>
<keyword evidence="2 9" id="KW-0378">Hydrolase</keyword>